<feature type="binding site" evidence="11">
    <location>
        <position position="101"/>
    </location>
    <ligand>
        <name>pyrroloquinoline quinone</name>
        <dbReference type="ChEBI" id="CHEBI:58442"/>
    </ligand>
</feature>
<feature type="binding site" evidence="11">
    <location>
        <position position="197"/>
    </location>
    <ligand>
        <name>pyrroloquinoline quinone</name>
        <dbReference type="ChEBI" id="CHEBI:58442"/>
    </ligand>
</feature>
<dbReference type="GO" id="GO:0005509">
    <property type="term" value="F:calcium ion binding"/>
    <property type="evidence" value="ECO:0007669"/>
    <property type="project" value="InterPro"/>
</dbReference>
<comment type="cofactor">
    <cofactor evidence="11">
        <name>pyrroloquinoline quinone</name>
        <dbReference type="ChEBI" id="CHEBI:58442"/>
    </cofactor>
    <text evidence="11">Binds 1 PQQ group per subunit.</text>
</comment>
<feature type="binding site" description="axial binding residue" evidence="12">
    <location>
        <position position="651"/>
    </location>
    <ligand>
        <name>heme c</name>
        <dbReference type="ChEBI" id="CHEBI:61717"/>
    </ligand>
    <ligandPart>
        <name>Fe</name>
        <dbReference type="ChEBI" id="CHEBI:18248"/>
    </ligandPart>
</feature>
<evidence type="ECO:0000256" key="1">
    <source>
        <dbReference type="ARBA" id="ARBA00008156"/>
    </source>
</evidence>
<feature type="disulfide bond" evidence="13">
    <location>
        <begin position="147"/>
        <end position="148"/>
    </location>
</feature>
<keyword evidence="4 14" id="KW-0732">Signal</keyword>
<evidence type="ECO:0000256" key="8">
    <source>
        <dbReference type="ARBA" id="ARBA00023004"/>
    </source>
</evidence>
<dbReference type="GO" id="GO:0016614">
    <property type="term" value="F:oxidoreductase activity, acting on CH-OH group of donors"/>
    <property type="evidence" value="ECO:0007669"/>
    <property type="project" value="InterPro"/>
</dbReference>
<feature type="binding site" evidence="11">
    <location>
        <begin position="213"/>
        <end position="214"/>
    </location>
    <ligand>
        <name>pyrroloquinoline quinone</name>
        <dbReference type="ChEBI" id="CHEBI:58442"/>
    </ligand>
</feature>
<dbReference type="AlphaFoldDB" id="A0A970B7C4"/>
<dbReference type="Pfam" id="PF13442">
    <property type="entry name" value="Cytochrome_CBB3"/>
    <property type="match status" value="1"/>
</dbReference>
<dbReference type="RefSeq" id="WP_168148834.1">
    <property type="nucleotide sequence ID" value="NZ_JAAVXB010000008.1"/>
</dbReference>
<feature type="binding site" evidence="12">
    <location>
        <position position="215"/>
    </location>
    <ligand>
        <name>Ca(2+)</name>
        <dbReference type="ChEBI" id="CHEBI:29108"/>
    </ligand>
</feature>
<evidence type="ECO:0000256" key="6">
    <source>
        <dbReference type="ARBA" id="ARBA00022891"/>
    </source>
</evidence>
<gene>
    <name evidence="16" type="ORF">G7Y82_14415</name>
</gene>
<protein>
    <submittedName>
        <fullName evidence="16">PQQ-dependent dehydrogenase, methanol/ethanol family</fullName>
        <ecNumber evidence="16">1.1.2.-</ecNumber>
    </submittedName>
</protein>
<evidence type="ECO:0000256" key="4">
    <source>
        <dbReference type="ARBA" id="ARBA00022729"/>
    </source>
</evidence>
<evidence type="ECO:0000256" key="14">
    <source>
        <dbReference type="SAM" id="SignalP"/>
    </source>
</evidence>
<dbReference type="NCBIfam" id="TIGR03075">
    <property type="entry name" value="PQQ_enz_alc_DH"/>
    <property type="match status" value="1"/>
</dbReference>
<keyword evidence="17" id="KW-1185">Reference proteome</keyword>
<keyword evidence="6 11" id="KW-0634">PQQ</keyword>
<reference evidence="16" key="1">
    <citation type="submission" date="2020-03" db="EMBL/GenBank/DDBJ databases">
        <title>Solimonas marina sp. nov., isolated from deep seawater of the Pacific Ocean.</title>
        <authorList>
            <person name="Liu X."/>
            <person name="Lai Q."/>
            <person name="Sun F."/>
            <person name="Gai Y."/>
            <person name="Li G."/>
            <person name="Shao Z."/>
        </authorList>
    </citation>
    <scope>NUCLEOTIDE SEQUENCE</scope>
    <source>
        <strain evidence="16">C16B3</strain>
    </source>
</reference>
<dbReference type="Pfam" id="PF01011">
    <property type="entry name" value="PQQ"/>
    <property type="match status" value="2"/>
</dbReference>
<evidence type="ECO:0000256" key="11">
    <source>
        <dbReference type="PIRSR" id="PIRSR617512-2"/>
    </source>
</evidence>
<keyword evidence="8 12" id="KW-0408">Iron</keyword>
<evidence type="ECO:0000259" key="15">
    <source>
        <dbReference type="PROSITE" id="PS51007"/>
    </source>
</evidence>
<evidence type="ECO:0000256" key="13">
    <source>
        <dbReference type="PIRSR" id="PIRSR617512-4"/>
    </source>
</evidence>
<organism evidence="16 17">
    <name type="scientific">Solimonas marina</name>
    <dbReference type="NCBI Taxonomy" id="2714601"/>
    <lineage>
        <taxon>Bacteria</taxon>
        <taxon>Pseudomonadati</taxon>
        <taxon>Pseudomonadota</taxon>
        <taxon>Gammaproteobacteria</taxon>
        <taxon>Nevskiales</taxon>
        <taxon>Nevskiaceae</taxon>
        <taxon>Solimonas</taxon>
    </lineage>
</organism>
<feature type="domain" description="Cytochrome c" evidence="15">
    <location>
        <begin position="634"/>
        <end position="713"/>
    </location>
</feature>
<evidence type="ECO:0000256" key="5">
    <source>
        <dbReference type="ARBA" id="ARBA00022837"/>
    </source>
</evidence>
<feature type="active site" description="Proton acceptor" evidence="10">
    <location>
        <position position="340"/>
    </location>
</feature>
<feature type="binding site" description="covalent" evidence="11">
    <location>
        <position position="647"/>
    </location>
    <ligand>
        <name>heme c</name>
        <dbReference type="ChEBI" id="CHEBI:61717"/>
    </ligand>
</feature>
<dbReference type="GO" id="GO:0016020">
    <property type="term" value="C:membrane"/>
    <property type="evidence" value="ECO:0007669"/>
    <property type="project" value="InterPro"/>
</dbReference>
<feature type="binding site" description="covalent" evidence="11">
    <location>
        <position position="650"/>
    </location>
    <ligand>
        <name>heme c</name>
        <dbReference type="ChEBI" id="CHEBI:61717"/>
    </ligand>
</feature>
<keyword evidence="7 16" id="KW-0560">Oxidoreductase</keyword>
<dbReference type="GO" id="GO:0020037">
    <property type="term" value="F:heme binding"/>
    <property type="evidence" value="ECO:0007669"/>
    <property type="project" value="InterPro"/>
</dbReference>
<feature type="binding site" evidence="11">
    <location>
        <position position="153"/>
    </location>
    <ligand>
        <name>pyrroloquinoline quinone</name>
        <dbReference type="ChEBI" id="CHEBI:58442"/>
    </ligand>
</feature>
<dbReference type="InterPro" id="IPR002372">
    <property type="entry name" value="PQQ_rpt_dom"/>
</dbReference>
<dbReference type="EC" id="1.1.2.-" evidence="16"/>
<dbReference type="PROSITE" id="PS51257">
    <property type="entry name" value="PROKAR_LIPOPROTEIN"/>
    <property type="match status" value="1"/>
</dbReference>
<evidence type="ECO:0000256" key="12">
    <source>
        <dbReference type="PIRSR" id="PIRSR617512-3"/>
    </source>
</evidence>
<name>A0A970B7C4_9GAMM</name>
<dbReference type="PROSITE" id="PS51007">
    <property type="entry name" value="CYTC"/>
    <property type="match status" value="1"/>
</dbReference>
<feature type="binding site" evidence="12">
    <location>
        <position position="340"/>
    </location>
    <ligand>
        <name>Ca(2+)</name>
        <dbReference type="ChEBI" id="CHEBI:29108"/>
    </ligand>
</feature>
<dbReference type="SUPFAM" id="SSF46626">
    <property type="entry name" value="Cytochrome c"/>
    <property type="match status" value="1"/>
</dbReference>
<dbReference type="Gene3D" id="2.140.10.10">
    <property type="entry name" value="Quinoprotein alcohol dehydrogenase-like superfamily"/>
    <property type="match status" value="1"/>
</dbReference>
<keyword evidence="2 11" id="KW-0349">Heme</keyword>
<dbReference type="GO" id="GO:0070968">
    <property type="term" value="F:pyrroloquinoline quinone binding"/>
    <property type="evidence" value="ECO:0007669"/>
    <property type="project" value="UniProtKB-ARBA"/>
</dbReference>
<feature type="binding site" evidence="11">
    <location>
        <position position="367"/>
    </location>
    <ligand>
        <name>pyrroloquinoline quinone</name>
        <dbReference type="ChEBI" id="CHEBI:58442"/>
    </ligand>
</feature>
<keyword evidence="9 13" id="KW-1015">Disulfide bond</keyword>
<feature type="binding site" evidence="11">
    <location>
        <position position="275"/>
    </location>
    <ligand>
        <name>pyrroloquinoline quinone</name>
        <dbReference type="ChEBI" id="CHEBI:58442"/>
    </ligand>
</feature>
<comment type="caution">
    <text evidence="16">The sequence shown here is derived from an EMBL/GenBank/DDBJ whole genome shotgun (WGS) entry which is preliminary data.</text>
</comment>
<sequence>MQDSHIRRAALSIAVAVLLTALGACKSAQAPEPAKSAAAASTPADTGERIVHADAEPGNWLSYGRDYQEQRNSPLTQINTGNVSQLGLAWSYDLDTHRGQEATPLVVDGVMYTTSAWSKVQAFDAVSGKLLWQFDPKVPGATAAKACCDVVNRGVAYWDGKVFVGTLDGRLIGIDAETGQQLWSVVTVDQSKDYTITGAPRVIKGRVIIGNGGAEFGVRGYITAYDADTGKLAWRFYTVPGKPGEKDGAASDDILAKVTDTWNGEWWKNGGGGGTVWDSMSYDPELDLLYIGVGNGSYWRRTLRSPGGGDNLFVASIVAIKPETGEYVWHYQETPGDEWDYTATNHMVLADLTIDGQPRKVLMQAPKNGFFYVLDRTNGKLISAKPYVTVNWASGIDLKTGKPNFNPDADYAKTGKTWLAMPGALGAHDWMPMAYNPGTGYVYIPMFELGFPYLTDRNFEPKKKGVNLGVDLSALNLPDDPKVKAAVKKTVKGYLIAWDPKTQKEVWRAPNPVAWNGGVLSTSGGLVFQGDGGGHFNAYDAKTGKKLWSYDVQTGVVAPPIAWSKDGKEYITLVAGWGGAFPLLTGELSWGENGPIPNRSRVLTFALGAKGSLPPPPEAVKRVLQSPKQFADAQTIATGQKAYDRTCIVCHGAGAISGGIAPDLRYSAAIGNKEFWDQVVVNGVFASQGMVSFKENFTPQEIEAIRAYVIDRAHVATQAEDDSAAAR</sequence>
<dbReference type="InterPro" id="IPR011047">
    <property type="entry name" value="Quinoprotein_ADH-like_sf"/>
</dbReference>
<evidence type="ECO:0000256" key="10">
    <source>
        <dbReference type="PIRSR" id="PIRSR617512-1"/>
    </source>
</evidence>
<dbReference type="Proteomes" id="UP000653472">
    <property type="component" value="Unassembled WGS sequence"/>
</dbReference>
<keyword evidence="5 12" id="KW-0106">Calcium</keyword>
<evidence type="ECO:0000313" key="17">
    <source>
        <dbReference type="Proteomes" id="UP000653472"/>
    </source>
</evidence>
<feature type="chain" id="PRO_5037951884" evidence="14">
    <location>
        <begin position="31"/>
        <end position="727"/>
    </location>
</feature>
<dbReference type="EMBL" id="JAAVXB010000008">
    <property type="protein sequence ID" value="NKF23510.1"/>
    <property type="molecule type" value="Genomic_DNA"/>
</dbReference>
<proteinExistence type="inferred from homology"/>
<dbReference type="CDD" id="cd10279">
    <property type="entry name" value="PQQ_ADH_II"/>
    <property type="match status" value="1"/>
</dbReference>
<dbReference type="SMART" id="SM00564">
    <property type="entry name" value="PQQ"/>
    <property type="match status" value="6"/>
</dbReference>
<dbReference type="FunFam" id="2.140.10.10:FF:000003">
    <property type="entry name" value="Methanol dehydrogenase, large subunit"/>
    <property type="match status" value="1"/>
</dbReference>
<dbReference type="Gene3D" id="1.10.760.10">
    <property type="entry name" value="Cytochrome c-like domain"/>
    <property type="match status" value="1"/>
</dbReference>
<comment type="cofactor">
    <cofactor evidence="11">
        <name>heme c</name>
        <dbReference type="ChEBI" id="CHEBI:61717"/>
    </cofactor>
    <text evidence="11">Binds 1 heme c group per subunit.</text>
</comment>
<evidence type="ECO:0000313" key="16">
    <source>
        <dbReference type="EMBL" id="NKF23510.1"/>
    </source>
</evidence>
<evidence type="ECO:0000256" key="7">
    <source>
        <dbReference type="ARBA" id="ARBA00023002"/>
    </source>
</evidence>
<dbReference type="PANTHER" id="PTHR32303">
    <property type="entry name" value="QUINOPROTEIN ALCOHOL DEHYDROGENASE (CYTOCHROME C)"/>
    <property type="match status" value="1"/>
</dbReference>
<evidence type="ECO:0000256" key="9">
    <source>
        <dbReference type="ARBA" id="ARBA00023157"/>
    </source>
</evidence>
<keyword evidence="3 12" id="KW-0479">Metal-binding</keyword>
<comment type="cofactor">
    <cofactor evidence="12">
        <name>Ca(2+)</name>
        <dbReference type="ChEBI" id="CHEBI:29108"/>
    </cofactor>
    <text evidence="12">Binds 1 Ca(2+) ion per subunit.</text>
</comment>
<evidence type="ECO:0000256" key="2">
    <source>
        <dbReference type="ARBA" id="ARBA00022617"/>
    </source>
</evidence>
<dbReference type="GO" id="GO:0009055">
    <property type="term" value="F:electron transfer activity"/>
    <property type="evidence" value="ECO:0007669"/>
    <property type="project" value="InterPro"/>
</dbReference>
<dbReference type="InterPro" id="IPR018391">
    <property type="entry name" value="PQQ_b-propeller_rpt"/>
</dbReference>
<dbReference type="InterPro" id="IPR017512">
    <property type="entry name" value="PQQ_MeOH/EtOH_DH"/>
</dbReference>
<accession>A0A970B7C4</accession>
<comment type="similarity">
    <text evidence="1">Belongs to the bacterial PQQ dehydrogenase family.</text>
</comment>
<dbReference type="InterPro" id="IPR036909">
    <property type="entry name" value="Cyt_c-like_dom_sf"/>
</dbReference>
<feature type="binding site" description="axial binding residue" evidence="12">
    <location>
        <position position="690"/>
    </location>
    <ligand>
        <name>heme c</name>
        <dbReference type="ChEBI" id="CHEBI:61717"/>
    </ligand>
    <ligandPart>
        <name>Fe</name>
        <dbReference type="ChEBI" id="CHEBI:18248"/>
    </ligandPart>
</feature>
<feature type="binding site" evidence="12">
    <location>
        <position position="295"/>
    </location>
    <ligand>
        <name>Ca(2+)</name>
        <dbReference type="ChEBI" id="CHEBI:29108"/>
    </ligand>
</feature>
<evidence type="ECO:0000256" key="3">
    <source>
        <dbReference type="ARBA" id="ARBA00022723"/>
    </source>
</evidence>
<dbReference type="SUPFAM" id="SSF50998">
    <property type="entry name" value="Quinoprotein alcohol dehydrogenase-like"/>
    <property type="match status" value="1"/>
</dbReference>
<dbReference type="InterPro" id="IPR009056">
    <property type="entry name" value="Cyt_c-like_dom"/>
</dbReference>
<feature type="signal peptide" evidence="14">
    <location>
        <begin position="1"/>
        <end position="30"/>
    </location>
</feature>